<dbReference type="AlphaFoldDB" id="A0A0R1L2J4"/>
<comment type="caution">
    <text evidence="1">The sequence shown here is derived from an EMBL/GenBank/DDBJ whole genome shotgun (WGS) entry which is preliminary data.</text>
</comment>
<proteinExistence type="predicted"/>
<dbReference type="Proteomes" id="UP000051581">
    <property type="component" value="Unassembled WGS sequence"/>
</dbReference>
<gene>
    <name evidence="1" type="ORF">FD17_GL000302</name>
</gene>
<dbReference type="RefSeq" id="WP_057823028.1">
    <property type="nucleotide sequence ID" value="NZ_AZEA01000001.1"/>
</dbReference>
<dbReference type="Pfam" id="PF13177">
    <property type="entry name" value="DNA_pol3_delta2"/>
    <property type="match status" value="1"/>
</dbReference>
<dbReference type="NCBIfam" id="TIGR00678">
    <property type="entry name" value="holB"/>
    <property type="match status" value="1"/>
</dbReference>
<dbReference type="InterPro" id="IPR027417">
    <property type="entry name" value="P-loop_NTPase"/>
</dbReference>
<organism evidence="1 2">
    <name type="scientific">Lentilactobacillus sunkii DSM 19904</name>
    <dbReference type="NCBI Taxonomy" id="1423808"/>
    <lineage>
        <taxon>Bacteria</taxon>
        <taxon>Bacillati</taxon>
        <taxon>Bacillota</taxon>
        <taxon>Bacilli</taxon>
        <taxon>Lactobacillales</taxon>
        <taxon>Lactobacillaceae</taxon>
        <taxon>Lentilactobacillus</taxon>
    </lineage>
</organism>
<accession>A0A0R1L2J4</accession>
<dbReference type="GO" id="GO:0008408">
    <property type="term" value="F:3'-5' exonuclease activity"/>
    <property type="evidence" value="ECO:0007669"/>
    <property type="project" value="InterPro"/>
</dbReference>
<dbReference type="Gene3D" id="3.40.50.300">
    <property type="entry name" value="P-loop containing nucleotide triphosphate hydrolases"/>
    <property type="match status" value="1"/>
</dbReference>
<dbReference type="SUPFAM" id="SSF52540">
    <property type="entry name" value="P-loop containing nucleoside triphosphate hydrolases"/>
    <property type="match status" value="1"/>
</dbReference>
<evidence type="ECO:0000313" key="2">
    <source>
        <dbReference type="Proteomes" id="UP000051581"/>
    </source>
</evidence>
<evidence type="ECO:0000313" key="1">
    <source>
        <dbReference type="EMBL" id="KRK90061.1"/>
    </source>
</evidence>
<dbReference type="EMBL" id="AZEA01000001">
    <property type="protein sequence ID" value="KRK90061.1"/>
    <property type="molecule type" value="Genomic_DNA"/>
</dbReference>
<dbReference type="NCBIfam" id="NF005972">
    <property type="entry name" value="PRK08058.1"/>
    <property type="match status" value="1"/>
</dbReference>
<dbReference type="PANTHER" id="PTHR11669:SF8">
    <property type="entry name" value="DNA POLYMERASE III SUBUNIT DELTA"/>
    <property type="match status" value="1"/>
</dbReference>
<name>A0A0R1L2J4_9LACO</name>
<dbReference type="PATRIC" id="fig|1423808.3.peg.300"/>
<sequence length="336" mass="37822">MEHDIVNVAQTKQPTIFAQFMNLVKNNELSHAYLFTGEDGAGQFSVAMGVAMRLFCTNVQNGVPCGKCHECVRIMNYDHPDVVITKPDGQSIKVDQIRHVKSEFTKSAVEGSKKVFIISEAEKMTTGAANGLLKFIEEPTGNVVSFLISKNRNLVLPTIISRTQVVEFPSISKKLMVKELQSSGVKPSEVNLMISITNSLDQIRDWLKDDWFASTQQMLEKWFSYLVKGNPMAMPFIQMSLMPLINTKERQRIVISMMLSLFDDVLQTKYGTLAEDQVKYPAVLEQTNQAASEWSNAQILKMLDELLNMNSRMAVNVNFQNIIESLTLKILEIGKS</sequence>
<keyword evidence="2" id="KW-1185">Reference proteome</keyword>
<reference evidence="1 2" key="1">
    <citation type="journal article" date="2015" name="Genome Announc.">
        <title>Expanding the biotechnology potential of lactobacilli through comparative genomics of 213 strains and associated genera.</title>
        <authorList>
            <person name="Sun Z."/>
            <person name="Harris H.M."/>
            <person name="McCann A."/>
            <person name="Guo C."/>
            <person name="Argimon S."/>
            <person name="Zhang W."/>
            <person name="Yang X."/>
            <person name="Jeffery I.B."/>
            <person name="Cooney J.C."/>
            <person name="Kagawa T.F."/>
            <person name="Liu W."/>
            <person name="Song Y."/>
            <person name="Salvetti E."/>
            <person name="Wrobel A."/>
            <person name="Rasinkangas P."/>
            <person name="Parkhill J."/>
            <person name="Rea M.C."/>
            <person name="O'Sullivan O."/>
            <person name="Ritari J."/>
            <person name="Douillard F.P."/>
            <person name="Paul Ross R."/>
            <person name="Yang R."/>
            <person name="Briner A.E."/>
            <person name="Felis G.E."/>
            <person name="de Vos W.M."/>
            <person name="Barrangou R."/>
            <person name="Klaenhammer T.R."/>
            <person name="Caufield P.W."/>
            <person name="Cui Y."/>
            <person name="Zhang H."/>
            <person name="O'Toole P.W."/>
        </authorList>
    </citation>
    <scope>NUCLEOTIDE SEQUENCE [LARGE SCALE GENOMIC DNA]</scope>
    <source>
        <strain evidence="1 2">DSM 19904</strain>
    </source>
</reference>
<dbReference type="GO" id="GO:0006261">
    <property type="term" value="P:DNA-templated DNA replication"/>
    <property type="evidence" value="ECO:0007669"/>
    <property type="project" value="TreeGrafter"/>
</dbReference>
<dbReference type="GO" id="GO:0003887">
    <property type="term" value="F:DNA-directed DNA polymerase activity"/>
    <property type="evidence" value="ECO:0007669"/>
    <property type="project" value="InterPro"/>
</dbReference>
<dbReference type="InterPro" id="IPR050238">
    <property type="entry name" value="DNA_Rep/Repair_Clamp_Loader"/>
</dbReference>
<dbReference type="OrthoDB" id="9810148at2"/>
<dbReference type="PANTHER" id="PTHR11669">
    <property type="entry name" value="REPLICATION FACTOR C / DNA POLYMERASE III GAMMA-TAU SUBUNIT"/>
    <property type="match status" value="1"/>
</dbReference>
<protein>
    <submittedName>
        <fullName evidence="1">DNA polymerase III subunit delta</fullName>
    </submittedName>
</protein>
<dbReference type="InterPro" id="IPR004622">
    <property type="entry name" value="DNA_pol_HolB"/>
</dbReference>